<dbReference type="InterPro" id="IPR011979">
    <property type="entry name" value="Antitox_Xre"/>
</dbReference>
<protein>
    <submittedName>
        <fullName evidence="4">Antitoxin</fullName>
    </submittedName>
</protein>
<dbReference type="AlphaFoldDB" id="A0A211ZRS5"/>
<name>A0A211ZRS5_9PROT</name>
<dbReference type="OrthoDB" id="5918037at2"/>
<gene>
    <name evidence="4" type="ORF">BWR60_06955</name>
</gene>
<evidence type="ECO:0000313" key="5">
    <source>
        <dbReference type="Proteomes" id="UP000196655"/>
    </source>
</evidence>
<accession>A0A211ZRS5</accession>
<evidence type="ECO:0000256" key="1">
    <source>
        <dbReference type="SAM" id="MobiDB-lite"/>
    </source>
</evidence>
<dbReference type="Pfam" id="PF09722">
    <property type="entry name" value="Xre_MbcA_ParS_C"/>
    <property type="match status" value="1"/>
</dbReference>
<dbReference type="NCBIfam" id="TIGR02293">
    <property type="entry name" value="TAS_TIGR02293"/>
    <property type="match status" value="1"/>
</dbReference>
<keyword evidence="5" id="KW-1185">Reference proteome</keyword>
<reference evidence="5" key="1">
    <citation type="submission" date="2017-05" db="EMBL/GenBank/DDBJ databases">
        <authorList>
            <person name="Macchi M."/>
            <person name="Festa S."/>
            <person name="Coppotelli B.M."/>
            <person name="Morelli I.S."/>
        </authorList>
    </citation>
    <scope>NUCLEOTIDE SEQUENCE [LARGE SCALE GENOMIC DNA]</scope>
    <source>
        <strain evidence="5">I</strain>
    </source>
</reference>
<dbReference type="EMBL" id="NHON01000009">
    <property type="protein sequence ID" value="OWJ67992.1"/>
    <property type="molecule type" value="Genomic_DNA"/>
</dbReference>
<feature type="domain" description="Antitoxin Xre/MbcA/ParS-like toxin-binding" evidence="2">
    <location>
        <begin position="112"/>
        <end position="160"/>
    </location>
</feature>
<feature type="domain" description="Antitoxin Xre-like helix-turn-helix" evidence="3">
    <location>
        <begin position="71"/>
        <end position="105"/>
    </location>
</feature>
<dbReference type="InterPro" id="IPR046847">
    <property type="entry name" value="Xre-like_HTH"/>
</dbReference>
<evidence type="ECO:0000259" key="2">
    <source>
        <dbReference type="Pfam" id="PF09722"/>
    </source>
</evidence>
<dbReference type="Proteomes" id="UP000196655">
    <property type="component" value="Unassembled WGS sequence"/>
</dbReference>
<feature type="region of interest" description="Disordered" evidence="1">
    <location>
        <begin position="1"/>
        <end position="21"/>
    </location>
</feature>
<comment type="caution">
    <text evidence="4">The sequence shown here is derived from an EMBL/GenBank/DDBJ whole genome shotgun (WGS) entry which is preliminary data.</text>
</comment>
<evidence type="ECO:0000313" key="4">
    <source>
        <dbReference type="EMBL" id="OWJ67992.1"/>
    </source>
</evidence>
<evidence type="ECO:0000259" key="3">
    <source>
        <dbReference type="Pfam" id="PF20432"/>
    </source>
</evidence>
<sequence length="163" mass="17967">MSDVLSRNPNARRRPAHDPSRVASVLGGAEVFRHPPDSPLEAHDMLERGMPAEALTYLIRSFSSLEISGPLERALGMSLRTLQRKAAGSQKPLNPEQSGRIWKFAEILARTTDVFGSQEAAERWMETPAIGLDQRRPIDLLSTPAGVGLVVDHLIRLDYGVYA</sequence>
<dbReference type="GO" id="GO:0003677">
    <property type="term" value="F:DNA binding"/>
    <property type="evidence" value="ECO:0007669"/>
    <property type="project" value="InterPro"/>
</dbReference>
<dbReference type="InterPro" id="IPR024467">
    <property type="entry name" value="Xre/MbcA/ParS-like_toxin-bd"/>
</dbReference>
<organism evidence="4 5">
    <name type="scientific">Inquilinus limosus</name>
    <dbReference type="NCBI Taxonomy" id="171674"/>
    <lineage>
        <taxon>Bacteria</taxon>
        <taxon>Pseudomonadati</taxon>
        <taxon>Pseudomonadota</taxon>
        <taxon>Alphaproteobacteria</taxon>
        <taxon>Rhodospirillales</taxon>
        <taxon>Rhodospirillaceae</taxon>
        <taxon>Inquilinus</taxon>
    </lineage>
</organism>
<proteinExistence type="predicted"/>
<dbReference type="Pfam" id="PF20432">
    <property type="entry name" value="Xre-like-HTH"/>
    <property type="match status" value="1"/>
</dbReference>